<feature type="transmembrane region" description="Helical" evidence="5">
    <location>
        <begin position="280"/>
        <end position="302"/>
    </location>
</feature>
<gene>
    <name evidence="7" type="ORF">QRX60_32375</name>
</gene>
<comment type="subcellular location">
    <subcellularLocation>
        <location evidence="1">Membrane</location>
        <topology evidence="1">Multi-pass membrane protein</topology>
    </subcellularLocation>
</comment>
<evidence type="ECO:0000256" key="3">
    <source>
        <dbReference type="ARBA" id="ARBA00022989"/>
    </source>
</evidence>
<feature type="transmembrane region" description="Helical" evidence="5">
    <location>
        <begin position="342"/>
        <end position="365"/>
    </location>
</feature>
<dbReference type="KEGG" id="amog:QRX60_32375"/>
<evidence type="ECO:0000256" key="4">
    <source>
        <dbReference type="ARBA" id="ARBA00023136"/>
    </source>
</evidence>
<name>A0A9Y2NGJ6_9PSEU</name>
<evidence type="ECO:0000313" key="8">
    <source>
        <dbReference type="Proteomes" id="UP001239397"/>
    </source>
</evidence>
<feature type="transmembrane region" description="Helical" evidence="5">
    <location>
        <begin position="105"/>
        <end position="125"/>
    </location>
</feature>
<evidence type="ECO:0000256" key="2">
    <source>
        <dbReference type="ARBA" id="ARBA00022692"/>
    </source>
</evidence>
<dbReference type="InterPro" id="IPR049453">
    <property type="entry name" value="Memb_transporter_dom"/>
</dbReference>
<dbReference type="Pfam" id="PF13515">
    <property type="entry name" value="FUSC_2"/>
    <property type="match status" value="1"/>
</dbReference>
<keyword evidence="2 5" id="KW-0812">Transmembrane</keyword>
<feature type="transmembrane region" description="Helical" evidence="5">
    <location>
        <begin position="132"/>
        <end position="148"/>
    </location>
</feature>
<proteinExistence type="predicted"/>
<organism evidence="7 8">
    <name type="scientific">Amycolatopsis mongoliensis</name>
    <dbReference type="NCBI Taxonomy" id="715475"/>
    <lineage>
        <taxon>Bacteria</taxon>
        <taxon>Bacillati</taxon>
        <taxon>Actinomycetota</taxon>
        <taxon>Actinomycetes</taxon>
        <taxon>Pseudonocardiales</taxon>
        <taxon>Pseudonocardiaceae</taxon>
        <taxon>Amycolatopsis</taxon>
    </lineage>
</organism>
<evidence type="ECO:0000256" key="5">
    <source>
        <dbReference type="SAM" id="Phobius"/>
    </source>
</evidence>
<keyword evidence="3 5" id="KW-1133">Transmembrane helix</keyword>
<dbReference type="RefSeq" id="WP_285995225.1">
    <property type="nucleotide sequence ID" value="NZ_CP127295.1"/>
</dbReference>
<dbReference type="GO" id="GO:0016020">
    <property type="term" value="C:membrane"/>
    <property type="evidence" value="ECO:0007669"/>
    <property type="project" value="UniProtKB-SubCell"/>
</dbReference>
<feature type="transmembrane region" description="Helical" evidence="5">
    <location>
        <begin position="408"/>
        <end position="426"/>
    </location>
</feature>
<protein>
    <submittedName>
        <fullName evidence="7">FUSC family protein</fullName>
    </submittedName>
</protein>
<dbReference type="EMBL" id="CP127295">
    <property type="protein sequence ID" value="WIX98742.1"/>
    <property type="molecule type" value="Genomic_DNA"/>
</dbReference>
<feature type="transmembrane region" description="Helical" evidence="5">
    <location>
        <begin position="154"/>
        <end position="173"/>
    </location>
</feature>
<dbReference type="Proteomes" id="UP001239397">
    <property type="component" value="Chromosome"/>
</dbReference>
<reference evidence="7 8" key="1">
    <citation type="submission" date="2023-06" db="EMBL/GenBank/DDBJ databases">
        <authorList>
            <person name="Oyuntsetseg B."/>
            <person name="Kim S.B."/>
        </authorList>
    </citation>
    <scope>NUCLEOTIDE SEQUENCE [LARGE SCALE GENOMIC DNA]</scope>
    <source>
        <strain evidence="7 8">4-36</strain>
    </source>
</reference>
<dbReference type="AlphaFoldDB" id="A0A9Y2NGJ6"/>
<evidence type="ECO:0000259" key="6">
    <source>
        <dbReference type="Pfam" id="PF13515"/>
    </source>
</evidence>
<accession>A0A9Y2NGJ6</accession>
<keyword evidence="8" id="KW-1185">Reference proteome</keyword>
<feature type="transmembrane region" description="Helical" evidence="5">
    <location>
        <begin position="80"/>
        <end position="99"/>
    </location>
</feature>
<sequence length="525" mass="53934">MPSELPEDPLPRVDRSRALLFALPAAGRRWSAGLRAAAAVALPGAGVVLAGHADVALFVTFGAFAVLYGEGRPYRVRARVVLTAAALLLLVAALGTAAGRTGSKAAVVVVVTAVAILAVYAVDALRLGPPGALFFALVCGGALVATEAGADPAALLTCTALGGASSVIVSMAGRIADRDKPERVAVRKAIKAIDVAAENPGAQARHAAGSAISAAWNAVHDAGQGPGSELATTLFAAHRRFADATGTEAGLDEAPPGGTLPLARPSVGYRLRRSASPRSHATVTALRVGAACAIAGSLSAALGLTRPHWAVLSALVVLQQGTSRVHANVRGLQRFAGTAVGLGLFATLSLAEPTGFAVVAAIAALQFCIELFVPRNYAVAVVFITPVALLAGGASATGPVGPVIRDRLVETAIGVALAMLAQYLLVPNAHRKTFRWTESRVRAAARTLLATGPAAMPLRRDLQFELEGTTRAAIDSAHNDLAWTRRHWPAHAELVHLGYDLLAACWASAPGGQLAGTQEWEQAFR</sequence>
<evidence type="ECO:0000313" key="7">
    <source>
        <dbReference type="EMBL" id="WIX98742.1"/>
    </source>
</evidence>
<evidence type="ECO:0000256" key="1">
    <source>
        <dbReference type="ARBA" id="ARBA00004141"/>
    </source>
</evidence>
<feature type="transmembrane region" description="Helical" evidence="5">
    <location>
        <begin position="377"/>
        <end position="396"/>
    </location>
</feature>
<feature type="domain" description="Integral membrane bound transporter" evidence="6">
    <location>
        <begin position="295"/>
        <end position="420"/>
    </location>
</feature>
<feature type="transmembrane region" description="Helical" evidence="5">
    <location>
        <begin position="40"/>
        <end position="68"/>
    </location>
</feature>
<keyword evidence="4 5" id="KW-0472">Membrane</keyword>